<keyword evidence="4 9" id="KW-0132">Cell division</keyword>
<dbReference type="InterPro" id="IPR034746">
    <property type="entry name" value="POTRA"/>
</dbReference>
<evidence type="ECO:0000256" key="1">
    <source>
        <dbReference type="ARBA" id="ARBA00004370"/>
    </source>
</evidence>
<dbReference type="InterPro" id="IPR026579">
    <property type="entry name" value="FtsQ"/>
</dbReference>
<dbReference type="OrthoDB" id="9783091at2"/>
<evidence type="ECO:0000256" key="3">
    <source>
        <dbReference type="ARBA" id="ARBA00022519"/>
    </source>
</evidence>
<feature type="domain" description="POTRA" evidence="10">
    <location>
        <begin position="96"/>
        <end position="164"/>
    </location>
</feature>
<evidence type="ECO:0000259" key="10">
    <source>
        <dbReference type="PROSITE" id="PS51779"/>
    </source>
</evidence>
<dbReference type="GO" id="GO:0043093">
    <property type="term" value="P:FtsZ-dependent cytokinesis"/>
    <property type="evidence" value="ECO:0007669"/>
    <property type="project" value="UniProtKB-UniRule"/>
</dbReference>
<comment type="subcellular location">
    <subcellularLocation>
        <location evidence="9">Cell inner membrane</location>
        <topology evidence="9">Single-pass type II membrane protein</topology>
    </subcellularLocation>
    <subcellularLocation>
        <location evidence="1">Membrane</location>
    </subcellularLocation>
    <text evidence="9">Localizes to the division septum.</text>
</comment>
<gene>
    <name evidence="9" type="primary">ftsQ</name>
    <name evidence="11" type="ORF">SAMN04488103_10486</name>
</gene>
<dbReference type="AlphaFoldDB" id="A0A1H8F8A6"/>
<evidence type="ECO:0000313" key="12">
    <source>
        <dbReference type="Proteomes" id="UP000198761"/>
    </source>
</evidence>
<dbReference type="Pfam" id="PF03799">
    <property type="entry name" value="FtsQ_DivIB_C"/>
    <property type="match status" value="1"/>
</dbReference>
<dbReference type="HAMAP" id="MF_00911">
    <property type="entry name" value="FtsQ_subfam"/>
    <property type="match status" value="1"/>
</dbReference>
<name>A0A1H8F8A6_9RHOB</name>
<dbReference type="GO" id="GO:0032153">
    <property type="term" value="C:cell division site"/>
    <property type="evidence" value="ECO:0007669"/>
    <property type="project" value="UniProtKB-UniRule"/>
</dbReference>
<dbReference type="PROSITE" id="PS51779">
    <property type="entry name" value="POTRA"/>
    <property type="match status" value="1"/>
</dbReference>
<dbReference type="Proteomes" id="UP000198761">
    <property type="component" value="Unassembled WGS sequence"/>
</dbReference>
<dbReference type="STRING" id="933059.SAMN04488103_10486"/>
<dbReference type="InterPro" id="IPR005548">
    <property type="entry name" value="Cell_div_FtsQ/DivIB_C"/>
</dbReference>
<evidence type="ECO:0000256" key="8">
    <source>
        <dbReference type="ARBA" id="ARBA00023306"/>
    </source>
</evidence>
<dbReference type="GO" id="GO:0090529">
    <property type="term" value="P:cell septum assembly"/>
    <property type="evidence" value="ECO:0007669"/>
    <property type="project" value="InterPro"/>
</dbReference>
<proteinExistence type="inferred from homology"/>
<evidence type="ECO:0000256" key="6">
    <source>
        <dbReference type="ARBA" id="ARBA00022989"/>
    </source>
</evidence>
<keyword evidence="7 9" id="KW-0472">Membrane</keyword>
<evidence type="ECO:0000313" key="11">
    <source>
        <dbReference type="EMBL" id="SEN27835.1"/>
    </source>
</evidence>
<organism evidence="11 12">
    <name type="scientific">Gemmobacter aquatilis</name>
    <dbReference type="NCBI Taxonomy" id="933059"/>
    <lineage>
        <taxon>Bacteria</taxon>
        <taxon>Pseudomonadati</taxon>
        <taxon>Pseudomonadota</taxon>
        <taxon>Alphaproteobacteria</taxon>
        <taxon>Rhodobacterales</taxon>
        <taxon>Paracoccaceae</taxon>
        <taxon>Gemmobacter</taxon>
    </lineage>
</organism>
<sequence>MRAVTAGPHYREPPMTRVAASRAAPGLRRDPAPTRMAYRMQRLWLTPVFRVLMRVGLPAFIIVFVGGVWLSDAERREALNSTMLGVRNTVAQRPEFMVSALSISGASAPLDKAIRELLGLKLPLSSFDIDLVAAQARISTLDAVEKVEVKVGVGGVMEVTVTERQPVLVWRRGDALDLLDPTGRRVAQVLARADRPDLPLIAGEGANLVADEALQIIAAAEPIIPRLRGLVRMGERRWDVVLDRNQRILLPADQPVRAMERLLALDKAEDLLSRDVLTVDLRSQLRPTLRLAPNALNDLRVAKGIVTAESDL</sequence>
<evidence type="ECO:0000256" key="9">
    <source>
        <dbReference type="HAMAP-Rule" id="MF_00911"/>
    </source>
</evidence>
<evidence type="ECO:0000256" key="7">
    <source>
        <dbReference type="ARBA" id="ARBA00023136"/>
    </source>
</evidence>
<dbReference type="RefSeq" id="WP_091300477.1">
    <property type="nucleotide sequence ID" value="NZ_FOCE01000004.1"/>
</dbReference>
<evidence type="ECO:0000256" key="5">
    <source>
        <dbReference type="ARBA" id="ARBA00022692"/>
    </source>
</evidence>
<evidence type="ECO:0000256" key="4">
    <source>
        <dbReference type="ARBA" id="ARBA00022618"/>
    </source>
</evidence>
<comment type="function">
    <text evidence="9">Essential cell division protein.</text>
</comment>
<dbReference type="EMBL" id="FOCE01000004">
    <property type="protein sequence ID" value="SEN27835.1"/>
    <property type="molecule type" value="Genomic_DNA"/>
</dbReference>
<feature type="transmembrane region" description="Helical" evidence="9">
    <location>
        <begin position="48"/>
        <end position="70"/>
    </location>
</feature>
<keyword evidence="5 9" id="KW-0812">Transmembrane</keyword>
<comment type="similarity">
    <text evidence="9">Belongs to the FtsQ/DivIB family. FtsQ subfamily.</text>
</comment>
<dbReference type="PANTHER" id="PTHR35851">
    <property type="entry name" value="CELL DIVISION PROTEIN FTSQ"/>
    <property type="match status" value="1"/>
</dbReference>
<accession>A0A1H8F8A6</accession>
<reference evidence="11 12" key="1">
    <citation type="submission" date="2016-10" db="EMBL/GenBank/DDBJ databases">
        <authorList>
            <person name="de Groot N.N."/>
        </authorList>
    </citation>
    <scope>NUCLEOTIDE SEQUENCE [LARGE SCALE GENOMIC DNA]</scope>
    <source>
        <strain evidence="11 12">DSM 3857</strain>
    </source>
</reference>
<protein>
    <recommendedName>
        <fullName evidence="9">Cell division protein FtsQ</fullName>
    </recommendedName>
</protein>
<dbReference type="PANTHER" id="PTHR35851:SF1">
    <property type="entry name" value="CELL DIVISION PROTEIN FTSQ"/>
    <property type="match status" value="1"/>
</dbReference>
<keyword evidence="2 9" id="KW-1003">Cell membrane</keyword>
<dbReference type="GO" id="GO:0005886">
    <property type="term" value="C:plasma membrane"/>
    <property type="evidence" value="ECO:0007669"/>
    <property type="project" value="UniProtKB-SubCell"/>
</dbReference>
<keyword evidence="6 9" id="KW-1133">Transmembrane helix</keyword>
<keyword evidence="3 9" id="KW-0997">Cell inner membrane</keyword>
<keyword evidence="12" id="KW-1185">Reference proteome</keyword>
<evidence type="ECO:0000256" key="2">
    <source>
        <dbReference type="ARBA" id="ARBA00022475"/>
    </source>
</evidence>
<keyword evidence="8 9" id="KW-0131">Cell cycle</keyword>